<proteinExistence type="predicted"/>
<organism evidence="1 2">
    <name type="scientific">Cuscuta europaea</name>
    <name type="common">European dodder</name>
    <dbReference type="NCBI Taxonomy" id="41803"/>
    <lineage>
        <taxon>Eukaryota</taxon>
        <taxon>Viridiplantae</taxon>
        <taxon>Streptophyta</taxon>
        <taxon>Embryophyta</taxon>
        <taxon>Tracheophyta</taxon>
        <taxon>Spermatophyta</taxon>
        <taxon>Magnoliopsida</taxon>
        <taxon>eudicotyledons</taxon>
        <taxon>Gunneridae</taxon>
        <taxon>Pentapetalae</taxon>
        <taxon>asterids</taxon>
        <taxon>lamiids</taxon>
        <taxon>Solanales</taxon>
        <taxon>Convolvulaceae</taxon>
        <taxon>Cuscuteae</taxon>
        <taxon>Cuscuta</taxon>
        <taxon>Cuscuta subgen. Cuscuta</taxon>
    </lineage>
</organism>
<evidence type="ECO:0000313" key="1">
    <source>
        <dbReference type="EMBL" id="CAH9100367.1"/>
    </source>
</evidence>
<keyword evidence="2" id="KW-1185">Reference proteome</keyword>
<dbReference type="Proteomes" id="UP001152484">
    <property type="component" value="Unassembled WGS sequence"/>
</dbReference>
<reference evidence="1" key="1">
    <citation type="submission" date="2022-07" db="EMBL/GenBank/DDBJ databases">
        <authorList>
            <person name="Macas J."/>
            <person name="Novak P."/>
            <person name="Neumann P."/>
        </authorList>
    </citation>
    <scope>NUCLEOTIDE SEQUENCE</scope>
</reference>
<name>A0A9P1EER0_CUSEU</name>
<comment type="caution">
    <text evidence="1">The sequence shown here is derived from an EMBL/GenBank/DDBJ whole genome shotgun (WGS) entry which is preliminary data.</text>
</comment>
<accession>A0A9P1EER0</accession>
<dbReference type="AlphaFoldDB" id="A0A9P1EER0"/>
<protein>
    <submittedName>
        <fullName evidence="1">Uncharacterized protein</fullName>
    </submittedName>
</protein>
<dbReference type="EMBL" id="CAMAPE010000038">
    <property type="protein sequence ID" value="CAH9100367.1"/>
    <property type="molecule type" value="Genomic_DNA"/>
</dbReference>
<evidence type="ECO:0000313" key="2">
    <source>
        <dbReference type="Proteomes" id="UP001152484"/>
    </source>
</evidence>
<gene>
    <name evidence="1" type="ORF">CEURO_LOCUS14899</name>
</gene>
<sequence>MASLLLLRFPETTPPTPPWLTVLQTLLRPPSTVNKSDSLIFPYEESPDPHHQLHRRRFSMSDGFLGGSEDGLMPFMYFGQGLAKNGGGLTDS</sequence>